<dbReference type="EMBL" id="REGN01001500">
    <property type="protein sequence ID" value="RNA34313.1"/>
    <property type="molecule type" value="Genomic_DNA"/>
</dbReference>
<protein>
    <submittedName>
        <fullName evidence="1">Uncharacterized protein</fullName>
    </submittedName>
</protein>
<comment type="caution">
    <text evidence="1">The sequence shown here is derived from an EMBL/GenBank/DDBJ whole genome shotgun (WGS) entry which is preliminary data.</text>
</comment>
<reference evidence="1 2" key="1">
    <citation type="journal article" date="2018" name="Sci. Rep.">
        <title>Genomic signatures of local adaptation to the degree of environmental predictability in rotifers.</title>
        <authorList>
            <person name="Franch-Gras L."/>
            <person name="Hahn C."/>
            <person name="Garcia-Roger E.M."/>
            <person name="Carmona M.J."/>
            <person name="Serra M."/>
            <person name="Gomez A."/>
        </authorList>
    </citation>
    <scope>NUCLEOTIDE SEQUENCE [LARGE SCALE GENOMIC DNA]</scope>
    <source>
        <strain evidence="1">HYR1</strain>
    </source>
</reference>
<keyword evidence="2" id="KW-1185">Reference proteome</keyword>
<dbReference type="OrthoDB" id="10210857at2759"/>
<gene>
    <name evidence="1" type="ORF">BpHYR1_042873</name>
</gene>
<organism evidence="1 2">
    <name type="scientific">Brachionus plicatilis</name>
    <name type="common">Marine rotifer</name>
    <name type="synonym">Brachionus muelleri</name>
    <dbReference type="NCBI Taxonomy" id="10195"/>
    <lineage>
        <taxon>Eukaryota</taxon>
        <taxon>Metazoa</taxon>
        <taxon>Spiralia</taxon>
        <taxon>Gnathifera</taxon>
        <taxon>Rotifera</taxon>
        <taxon>Eurotatoria</taxon>
        <taxon>Monogononta</taxon>
        <taxon>Pseudotrocha</taxon>
        <taxon>Ploima</taxon>
        <taxon>Brachionidae</taxon>
        <taxon>Brachionus</taxon>
    </lineage>
</organism>
<name>A0A3M7SET2_BRAPC</name>
<accession>A0A3M7SET2</accession>
<evidence type="ECO:0000313" key="2">
    <source>
        <dbReference type="Proteomes" id="UP000276133"/>
    </source>
</evidence>
<proteinExistence type="predicted"/>
<evidence type="ECO:0000313" key="1">
    <source>
        <dbReference type="EMBL" id="RNA34313.1"/>
    </source>
</evidence>
<dbReference type="Proteomes" id="UP000276133">
    <property type="component" value="Unassembled WGS sequence"/>
</dbReference>
<sequence length="1417" mass="161494">MIPLQFKFDTIGKFDIRITNLNSSEMSLVVPLEVTNDFGIDTFCPNSNFTLDNTIQCTISIASQDKNEKIQVNDGESHSFNHLGKYQSFFGLDFSELYLNNSEDTLAQSGTILLLSDEFKFDANLIGFEIYSFKPTSVTFKMYEFNSCQESCFKLIIQSSPKMPSFTSTNVISRAISEGYNKIQFEPVWVKKGSIPVIEISAESAIAVDKTNQVTLSDYSVLSSKTKKIEYLNNYRYCVNALLDTNFYYTNIKYKREFNFSANQTISLGDVTVSLAKRNFSLTEQFNVTNERYFVGFYCLNQYVFDHKMNCTIYGLSQHSILEVIADYGDGEMEQIEIKNNLISYFGAATSPNHTDYNQVIPSGQYLLTNTEAKFDTNIIGFEMFAKQAGTIKISLVQFSTCGHKISCGEYLETTTSASGISSDIDSWTYILVAGYNKFFLDNVFPVKKGYLIKIDLSYSARLSYDESGMAPFSDFILSSSTLTRLNQIKNFRFYLNMITDKQFYEINYQLIHRYLRVGVYNATLSLLNNNTIATRKINIYGFQFLDTFCSNSNNTVDKEIKCKVIVATQNMMEKISIEHPDNSTRLLAIDNNTQVSYFGSSVPWHIQSPTTVSKTGTFILPLTEFKFESLLIGFEFYAASSGNIQIYIDCFDTCGEDSCANWIHESYPDYGQKSFKDMGSFSLSSGYNRINIEPVTVSKGSIMRINIPSGLLAVDTNNEFLISDYFLVSSKISKLNIKSNCRFYANFLIDSIYSLNYIDFSFTFDLLDNETFGVYNVITRLENSNKMLNRSYNVTNYKFIDAFCLNSNKTIDLTINCSILSATQTKSEIKVVFDDQDTYNFSISSEPINYFGTFDSSVNITNITSLDYTGSFVLPNTEFKFDAVLTGFEFFADNAGTINIKVIKVGSDCGDVSSCANWIHHSSPYFSHNSISPPYSFNLVKGYNLIELTAPRNVKKGQMLFISFTIINLLAVNTTEDGIMSDYMISDGTHKLRLNSNWRFYANAIIDKYYYQNYFILTKTYDKLLNNSYQISSLNVNFENINRTIIFNVTNIEEAFDLLINSKTMHDKTINATILFSSQAVYNSLELWFGDGSNQTIDILDQLERKKSYFGIPFNFNDSNSLAANTGPFILSSAEARFDSNLIGFEINAALSGNLNISILINQNTCKSSLSCANYFNEYERMEGFQNLWSAILAVKEGFNRIYLGKKVKMPKFSILYVNTQGSSARLFVEKNSRAFYGDYELSGSNLKRLDLFENWRIQLNALIEEEYYDYSFNIIHQYDLVNFYNLTFKFSNGIFSYAFDTNYKILNNQSIDVFCTNTNHTLNNKIDCSIIAISQDKRDILLIEDESAVTFEDELYSYFGNYNSSKNVSFTNSSNMVGYYVLPSTEFYFDALCVGIEFYATKSGQINYHAYNFYQ</sequence>